<dbReference type="EMBL" id="LXTC01000001">
    <property type="protein sequence ID" value="OBA24506.1"/>
    <property type="molecule type" value="Genomic_DNA"/>
</dbReference>
<protein>
    <submittedName>
        <fullName evidence="1">Uncharacterized protein</fullName>
    </submittedName>
</protein>
<evidence type="ECO:0000313" key="2">
    <source>
        <dbReference type="Proteomes" id="UP000092555"/>
    </source>
</evidence>
<accession>A0A1A0HKJ0</accession>
<comment type="caution">
    <text evidence="1">The sequence shown here is derived from an EMBL/GenBank/DDBJ whole genome shotgun (WGS) entry which is preliminary data.</text>
</comment>
<keyword evidence="2" id="KW-1185">Reference proteome</keyword>
<name>A0A1A0HKJ0_9ASCO</name>
<dbReference type="AlphaFoldDB" id="A0A1A0HKJ0"/>
<evidence type="ECO:0000313" key="1">
    <source>
        <dbReference type="EMBL" id="OBA24506.1"/>
    </source>
</evidence>
<dbReference type="OrthoDB" id="4080914at2759"/>
<dbReference type="Proteomes" id="UP000092555">
    <property type="component" value="Unassembled WGS sequence"/>
</dbReference>
<sequence length="197" mass="22648">MDKPHNIHDSIQKLSTILHSQICEADAQIKSLEQNVQLLSRGQVVSDTTELEDDIPSDDEDIFIYELEKSRLQLVMDIQEENYISQKLKEMVGECETLMSSVKRYYNSFHKSRLQETLGYEVKEFDGTALEQIKNLLRVNTSRLEASQSALYNNAMKVLEVIESEETHLLAPKSQEALLKVIQQLNKKFNDLTEKGV</sequence>
<dbReference type="GeneID" id="30026791"/>
<dbReference type="RefSeq" id="XP_018714987.1">
    <property type="nucleotide sequence ID" value="XM_018853815.1"/>
</dbReference>
<reference evidence="1 2" key="1">
    <citation type="submission" date="2016-05" db="EMBL/GenBank/DDBJ databases">
        <title>Comparative genomics of biotechnologically important yeasts.</title>
        <authorList>
            <consortium name="DOE Joint Genome Institute"/>
            <person name="Riley R."/>
            <person name="Haridas S."/>
            <person name="Wolfe K.H."/>
            <person name="Lopes M.R."/>
            <person name="Hittinger C.T."/>
            <person name="Goker M."/>
            <person name="Salamov A."/>
            <person name="Wisecaver J."/>
            <person name="Long T.M."/>
            <person name="Aerts A.L."/>
            <person name="Barry K."/>
            <person name="Choi C."/>
            <person name="Clum A."/>
            <person name="Coughlan A.Y."/>
            <person name="Deshpande S."/>
            <person name="Douglass A.P."/>
            <person name="Hanson S.J."/>
            <person name="Klenk H.-P."/>
            <person name="LaButti K."/>
            <person name="Lapidus A."/>
            <person name="Lindquist E."/>
            <person name="Lipzen A."/>
            <person name="Meier-kolthoff J.P."/>
            <person name="Ohm R.A."/>
            <person name="Otillar R.P."/>
            <person name="Pangilinan J."/>
            <person name="Peng Y."/>
            <person name="Rokas A."/>
            <person name="Rosa C.A."/>
            <person name="Scheuner C."/>
            <person name="Sibirny A.A."/>
            <person name="Slot J.C."/>
            <person name="Stielow J.B."/>
            <person name="Sun H."/>
            <person name="Kurtzman C.P."/>
            <person name="Blackwell M."/>
            <person name="Grigoriev I.V."/>
            <person name="Jeffries T.W."/>
        </authorList>
    </citation>
    <scope>NUCLEOTIDE SEQUENCE [LARGE SCALE GENOMIC DNA]</scope>
    <source>
        <strain evidence="1 2">NRRL YB-4993</strain>
    </source>
</reference>
<organism evidence="1 2">
    <name type="scientific">Metschnikowia bicuspidata var. bicuspidata NRRL YB-4993</name>
    <dbReference type="NCBI Taxonomy" id="869754"/>
    <lineage>
        <taxon>Eukaryota</taxon>
        <taxon>Fungi</taxon>
        <taxon>Dikarya</taxon>
        <taxon>Ascomycota</taxon>
        <taxon>Saccharomycotina</taxon>
        <taxon>Pichiomycetes</taxon>
        <taxon>Metschnikowiaceae</taxon>
        <taxon>Metschnikowia</taxon>
    </lineage>
</organism>
<gene>
    <name evidence="1" type="ORF">METBIDRAFT_10642</name>
</gene>
<proteinExistence type="predicted"/>